<organism evidence="2 3">
    <name type="scientific">Tanacetum coccineum</name>
    <dbReference type="NCBI Taxonomy" id="301880"/>
    <lineage>
        <taxon>Eukaryota</taxon>
        <taxon>Viridiplantae</taxon>
        <taxon>Streptophyta</taxon>
        <taxon>Embryophyta</taxon>
        <taxon>Tracheophyta</taxon>
        <taxon>Spermatophyta</taxon>
        <taxon>Magnoliopsida</taxon>
        <taxon>eudicotyledons</taxon>
        <taxon>Gunneridae</taxon>
        <taxon>Pentapetalae</taxon>
        <taxon>asterids</taxon>
        <taxon>campanulids</taxon>
        <taxon>Asterales</taxon>
        <taxon>Asteraceae</taxon>
        <taxon>Asteroideae</taxon>
        <taxon>Anthemideae</taxon>
        <taxon>Anthemidinae</taxon>
        <taxon>Tanacetum</taxon>
    </lineage>
</organism>
<protein>
    <submittedName>
        <fullName evidence="2">Uncharacterized protein</fullName>
    </submittedName>
</protein>
<evidence type="ECO:0000313" key="3">
    <source>
        <dbReference type="Proteomes" id="UP001151760"/>
    </source>
</evidence>
<feature type="region of interest" description="Disordered" evidence="1">
    <location>
        <begin position="174"/>
        <end position="336"/>
    </location>
</feature>
<sequence length="681" mass="76017">MDTTRAQQPALDDELVAPADLALDALKLTPLYNAFEISTDVPEIYIDMLKICPKLPGQIFEEPPLEEEILSFIRRVGHTSEIKFLSDVNVNYMHQPWRSFAAIINKCLSGKTTTLESLCLSRAQILWGMYHNKTVDYVYMLWEDLVYQVENKNSKKNNDMDDFMFTTIRVISKHQDTQTSKPKSTKKKADSESSPKTKLTQASKGKKNQDRADEGTGSIPGVPDVSTYESDDEQISWKSSEEDDDDDDEVNVSEDNDDDADKDDDVDNDDEDDDADNQDDEIPDDANQDDDDDEQTDSDNDGDEFVHPKLSTHDDEARQNDEVNEEESDEEVQGVNIIEEEMDEEATHEEDEANKLYRDVNINLEGRDTVTKDAPLPNVQGTQVTEDTHVIITASINPEGQQQSSSVSYGFVSNMLNPSPNTSIDTIFTLNTEATSLVDVPITTIAKPPLLSATTLPPTPPITHLQQTPVPTPATVPSSSLQDLPNFGSLFGFDHRLKTLETNFSEFKQTNQFAKAVSSIPGIVDTHLANKMHEAVKTDVQLQSERLRDEAQAENADFLNKLDDNIKKIIKDQVKEQVKAQVSKILLKIKKTVNEKLKAEVMTRSSTKSKTSLAIVANLSKLELKKILIDKMGSNKRRDDADKDKEPSAGSNRGSKRRRAGKEPESTSAPKEKTSKTSGKS</sequence>
<gene>
    <name evidence="2" type="ORF">Tco_0925796</name>
</gene>
<name>A0ABQ5D966_9ASTR</name>
<proteinExistence type="predicted"/>
<evidence type="ECO:0000256" key="1">
    <source>
        <dbReference type="SAM" id="MobiDB-lite"/>
    </source>
</evidence>
<reference evidence="2" key="2">
    <citation type="submission" date="2022-01" db="EMBL/GenBank/DDBJ databases">
        <authorList>
            <person name="Yamashiro T."/>
            <person name="Shiraishi A."/>
            <person name="Satake H."/>
            <person name="Nakayama K."/>
        </authorList>
    </citation>
    <scope>NUCLEOTIDE SEQUENCE</scope>
</reference>
<feature type="region of interest" description="Disordered" evidence="1">
    <location>
        <begin position="634"/>
        <end position="681"/>
    </location>
</feature>
<reference evidence="2" key="1">
    <citation type="journal article" date="2022" name="Int. J. Mol. Sci.">
        <title>Draft Genome of Tanacetum Coccineum: Genomic Comparison of Closely Related Tanacetum-Family Plants.</title>
        <authorList>
            <person name="Yamashiro T."/>
            <person name="Shiraishi A."/>
            <person name="Nakayama K."/>
            <person name="Satake H."/>
        </authorList>
    </citation>
    <scope>NUCLEOTIDE SEQUENCE</scope>
</reference>
<dbReference type="EMBL" id="BQNB010015045">
    <property type="protein sequence ID" value="GJT35377.1"/>
    <property type="molecule type" value="Genomic_DNA"/>
</dbReference>
<comment type="caution">
    <text evidence="2">The sequence shown here is derived from an EMBL/GenBank/DDBJ whole genome shotgun (WGS) entry which is preliminary data.</text>
</comment>
<feature type="compositionally biased region" description="Acidic residues" evidence="1">
    <location>
        <begin position="322"/>
        <end position="336"/>
    </location>
</feature>
<feature type="compositionally biased region" description="Basic and acidic residues" evidence="1">
    <location>
        <begin position="661"/>
        <end position="675"/>
    </location>
</feature>
<accession>A0ABQ5D966</accession>
<feature type="compositionally biased region" description="Basic and acidic residues" evidence="1">
    <location>
        <begin position="304"/>
        <end position="321"/>
    </location>
</feature>
<keyword evidence="3" id="KW-1185">Reference proteome</keyword>
<feature type="compositionally biased region" description="Basic and acidic residues" evidence="1">
    <location>
        <begin position="636"/>
        <end position="647"/>
    </location>
</feature>
<feature type="compositionally biased region" description="Acidic residues" evidence="1">
    <location>
        <begin position="241"/>
        <end position="303"/>
    </location>
</feature>
<evidence type="ECO:0000313" key="2">
    <source>
        <dbReference type="EMBL" id="GJT35377.1"/>
    </source>
</evidence>
<dbReference type="Proteomes" id="UP001151760">
    <property type="component" value="Unassembled WGS sequence"/>
</dbReference>